<dbReference type="AlphaFoldDB" id="A0AAN6X688"/>
<feature type="transmembrane region" description="Helical" evidence="1">
    <location>
        <begin position="12"/>
        <end position="31"/>
    </location>
</feature>
<reference evidence="2" key="2">
    <citation type="submission" date="2023-05" db="EMBL/GenBank/DDBJ databases">
        <authorList>
            <consortium name="Lawrence Berkeley National Laboratory"/>
            <person name="Steindorff A."/>
            <person name="Hensen N."/>
            <person name="Bonometti L."/>
            <person name="Westerberg I."/>
            <person name="Brannstrom I.O."/>
            <person name="Guillou S."/>
            <person name="Cros-Aarteil S."/>
            <person name="Calhoun S."/>
            <person name="Haridas S."/>
            <person name="Kuo A."/>
            <person name="Mondo S."/>
            <person name="Pangilinan J."/>
            <person name="Riley R."/>
            <person name="Labutti K."/>
            <person name="Andreopoulos B."/>
            <person name="Lipzen A."/>
            <person name="Chen C."/>
            <person name="Yanf M."/>
            <person name="Daum C."/>
            <person name="Ng V."/>
            <person name="Clum A."/>
            <person name="Ohm R."/>
            <person name="Martin F."/>
            <person name="Silar P."/>
            <person name="Natvig D."/>
            <person name="Lalanne C."/>
            <person name="Gautier V."/>
            <person name="Ament-Velasquez S.L."/>
            <person name="Kruys A."/>
            <person name="Hutchinson M.I."/>
            <person name="Powell A.J."/>
            <person name="Barry K."/>
            <person name="Miller A.N."/>
            <person name="Grigoriev I.V."/>
            <person name="Debuchy R."/>
            <person name="Gladieux P."/>
            <person name="Thoren M.H."/>
            <person name="Johannesson H."/>
        </authorList>
    </citation>
    <scope>NUCLEOTIDE SEQUENCE</scope>
    <source>
        <strain evidence="2">CBS 315.58</strain>
    </source>
</reference>
<dbReference type="EMBL" id="MU864042">
    <property type="protein sequence ID" value="KAK4194730.1"/>
    <property type="molecule type" value="Genomic_DNA"/>
</dbReference>
<keyword evidence="1" id="KW-1133">Transmembrane helix</keyword>
<accession>A0AAN6X688</accession>
<protein>
    <submittedName>
        <fullName evidence="2">Uncharacterized protein</fullName>
    </submittedName>
</protein>
<keyword evidence="1" id="KW-0812">Transmembrane</keyword>
<evidence type="ECO:0000313" key="2">
    <source>
        <dbReference type="EMBL" id="KAK4194730.1"/>
    </source>
</evidence>
<organism evidence="2 3">
    <name type="scientific">Triangularia verruculosa</name>
    <dbReference type="NCBI Taxonomy" id="2587418"/>
    <lineage>
        <taxon>Eukaryota</taxon>
        <taxon>Fungi</taxon>
        <taxon>Dikarya</taxon>
        <taxon>Ascomycota</taxon>
        <taxon>Pezizomycotina</taxon>
        <taxon>Sordariomycetes</taxon>
        <taxon>Sordariomycetidae</taxon>
        <taxon>Sordariales</taxon>
        <taxon>Podosporaceae</taxon>
        <taxon>Triangularia</taxon>
    </lineage>
</organism>
<evidence type="ECO:0000256" key="1">
    <source>
        <dbReference type="SAM" id="Phobius"/>
    </source>
</evidence>
<sequence length="73" mass="8250">MPRSCLVEYYMAFFLTATLPLSVSAVAHLFLSPWPPLSLSFPPVRQEHRNTDPAKVQEATKKTGGDVWIWCQS</sequence>
<name>A0AAN6X688_9PEZI</name>
<evidence type="ECO:0000313" key="3">
    <source>
        <dbReference type="Proteomes" id="UP001303160"/>
    </source>
</evidence>
<proteinExistence type="predicted"/>
<dbReference type="Proteomes" id="UP001303160">
    <property type="component" value="Unassembled WGS sequence"/>
</dbReference>
<reference evidence="2" key="1">
    <citation type="journal article" date="2023" name="Mol. Phylogenet. Evol.">
        <title>Genome-scale phylogeny and comparative genomics of the fungal order Sordariales.</title>
        <authorList>
            <person name="Hensen N."/>
            <person name="Bonometti L."/>
            <person name="Westerberg I."/>
            <person name="Brannstrom I.O."/>
            <person name="Guillou S."/>
            <person name="Cros-Aarteil S."/>
            <person name="Calhoun S."/>
            <person name="Haridas S."/>
            <person name="Kuo A."/>
            <person name="Mondo S."/>
            <person name="Pangilinan J."/>
            <person name="Riley R."/>
            <person name="LaButti K."/>
            <person name="Andreopoulos B."/>
            <person name="Lipzen A."/>
            <person name="Chen C."/>
            <person name="Yan M."/>
            <person name="Daum C."/>
            <person name="Ng V."/>
            <person name="Clum A."/>
            <person name="Steindorff A."/>
            <person name="Ohm R.A."/>
            <person name="Martin F."/>
            <person name="Silar P."/>
            <person name="Natvig D.O."/>
            <person name="Lalanne C."/>
            <person name="Gautier V."/>
            <person name="Ament-Velasquez S.L."/>
            <person name="Kruys A."/>
            <person name="Hutchinson M.I."/>
            <person name="Powell A.J."/>
            <person name="Barry K."/>
            <person name="Miller A.N."/>
            <person name="Grigoriev I.V."/>
            <person name="Debuchy R."/>
            <person name="Gladieux P."/>
            <person name="Hiltunen Thoren M."/>
            <person name="Johannesson H."/>
        </authorList>
    </citation>
    <scope>NUCLEOTIDE SEQUENCE</scope>
    <source>
        <strain evidence="2">CBS 315.58</strain>
    </source>
</reference>
<gene>
    <name evidence="2" type="ORF">QBC40DRAFT_290214</name>
</gene>
<keyword evidence="1" id="KW-0472">Membrane</keyword>
<comment type="caution">
    <text evidence="2">The sequence shown here is derived from an EMBL/GenBank/DDBJ whole genome shotgun (WGS) entry which is preliminary data.</text>
</comment>
<keyword evidence="3" id="KW-1185">Reference proteome</keyword>